<dbReference type="EMBL" id="LN885086">
    <property type="protein sequence ID" value="CUQ65003.1"/>
    <property type="molecule type" value="Genomic_DNA"/>
</dbReference>
<dbReference type="STRING" id="1715989.NITINOP_0026"/>
<dbReference type="RefSeq" id="WP_158023094.1">
    <property type="nucleotide sequence ID" value="NZ_LN885086.1"/>
</dbReference>
<name>A0A0S4KRS7_9BACT</name>
<dbReference type="AlphaFoldDB" id="A0A0S4KRS7"/>
<reference evidence="3" key="1">
    <citation type="submission" date="2015-09" db="EMBL/GenBank/DDBJ databases">
        <authorList>
            <person name="Daims H."/>
        </authorList>
    </citation>
    <scope>NUCLEOTIDE SEQUENCE [LARGE SCALE GENOMIC DNA]</scope>
</reference>
<organism evidence="2 3">
    <name type="scientific">Candidatus Nitrospira inopinata</name>
    <dbReference type="NCBI Taxonomy" id="1715989"/>
    <lineage>
        <taxon>Bacteria</taxon>
        <taxon>Pseudomonadati</taxon>
        <taxon>Nitrospirota</taxon>
        <taxon>Nitrospiria</taxon>
        <taxon>Nitrospirales</taxon>
        <taxon>Nitrospiraceae</taxon>
        <taxon>Nitrospira</taxon>
    </lineage>
</organism>
<accession>A0A0S4KRS7</accession>
<protein>
    <recommendedName>
        <fullName evidence="4">Lipoprotein</fullName>
    </recommendedName>
</protein>
<dbReference type="OrthoDB" id="9782223at2"/>
<feature type="region of interest" description="Disordered" evidence="1">
    <location>
        <begin position="225"/>
        <end position="246"/>
    </location>
</feature>
<evidence type="ECO:0008006" key="4">
    <source>
        <dbReference type="Google" id="ProtNLM"/>
    </source>
</evidence>
<evidence type="ECO:0000256" key="1">
    <source>
        <dbReference type="SAM" id="MobiDB-lite"/>
    </source>
</evidence>
<feature type="compositionally biased region" description="Low complexity" evidence="1">
    <location>
        <begin position="235"/>
        <end position="246"/>
    </location>
</feature>
<keyword evidence="3" id="KW-1185">Reference proteome</keyword>
<proteinExistence type="predicted"/>
<gene>
    <name evidence="2" type="ORF">NITINOP_0026</name>
</gene>
<evidence type="ECO:0000313" key="3">
    <source>
        <dbReference type="Proteomes" id="UP000066284"/>
    </source>
</evidence>
<sequence length="246" mass="26680">MAAYKTGWIMLGLFTMATLGCGRWIDVMPPPPSDAASVARTVSKDERVPLVVEGFHVVQNGAPQHPSSDLERRLLTSVQETRLFSTVIPLGGDSSSLSEKTVTARMTLEETIDPRSGASAWKGFLVGASMFLLAPLIELDYGYAAQATLELERWDGDVRRYEAASSGTARYHLFGATPILFDELKGQVTETCLQDLMRQLIRDGERYLAGYSSSPPAIRTVTVGARKSTPRPGENPAVPIAINPAP</sequence>
<dbReference type="KEGG" id="nio:NITINOP_0026"/>
<evidence type="ECO:0000313" key="2">
    <source>
        <dbReference type="EMBL" id="CUQ65003.1"/>
    </source>
</evidence>
<dbReference type="PROSITE" id="PS51257">
    <property type="entry name" value="PROKAR_LIPOPROTEIN"/>
    <property type="match status" value="1"/>
</dbReference>
<dbReference type="Proteomes" id="UP000066284">
    <property type="component" value="Chromosome 1"/>
</dbReference>